<feature type="chain" id="PRO_5007465610" description="Oxidative stress defense protein" evidence="1">
    <location>
        <begin position="23"/>
        <end position="232"/>
    </location>
</feature>
<evidence type="ECO:0000256" key="1">
    <source>
        <dbReference type="SAM" id="SignalP"/>
    </source>
</evidence>
<feature type="signal peptide" evidence="1">
    <location>
        <begin position="1"/>
        <end position="22"/>
    </location>
</feature>
<reference evidence="2 3" key="1">
    <citation type="submission" date="2015-11" db="EMBL/GenBank/DDBJ databases">
        <title>Genomic Taxonomy of the Vibrionaceae.</title>
        <authorList>
            <person name="Gomez-Gil B."/>
            <person name="Enciso-Ibarra J."/>
        </authorList>
    </citation>
    <scope>NUCLEOTIDE SEQUENCE [LARGE SCALE GENOMIC DNA]</scope>
    <source>
        <strain evidence="2 3">CAIM 912</strain>
    </source>
</reference>
<dbReference type="NCBIfam" id="NF008299">
    <property type="entry name" value="PRK11087.1"/>
    <property type="match status" value="1"/>
</dbReference>
<name>A0A135I431_9GAMM</name>
<dbReference type="GO" id="GO:0006974">
    <property type="term" value="P:DNA damage response"/>
    <property type="evidence" value="ECO:0007669"/>
    <property type="project" value="TreeGrafter"/>
</dbReference>
<dbReference type="InterPro" id="IPR007497">
    <property type="entry name" value="SIMPL/DUF541"/>
</dbReference>
<accession>A0A135I431</accession>
<dbReference type="Pfam" id="PF04402">
    <property type="entry name" value="SIMPL"/>
    <property type="match status" value="1"/>
</dbReference>
<evidence type="ECO:0000313" key="3">
    <source>
        <dbReference type="Proteomes" id="UP000070529"/>
    </source>
</evidence>
<dbReference type="InterPro" id="IPR052022">
    <property type="entry name" value="26kDa_periplasmic_antigen"/>
</dbReference>
<dbReference type="AlphaFoldDB" id="A0A135I431"/>
<gene>
    <name evidence="2" type="ORF">ATN88_22910</name>
</gene>
<dbReference type="Proteomes" id="UP000070529">
    <property type="component" value="Unassembled WGS sequence"/>
</dbReference>
<keyword evidence="1" id="KW-0732">Signal</keyword>
<dbReference type="RefSeq" id="WP_067419637.1">
    <property type="nucleotide sequence ID" value="NZ_LNTY01000056.1"/>
</dbReference>
<evidence type="ECO:0000313" key="2">
    <source>
        <dbReference type="EMBL" id="KXF80188.1"/>
    </source>
</evidence>
<dbReference type="STRING" id="294935.ATN88_22910"/>
<proteinExistence type="predicted"/>
<comment type="caution">
    <text evidence="2">The sequence shown here is derived from an EMBL/GenBank/DDBJ whole genome shotgun (WGS) entry which is preliminary data.</text>
</comment>
<dbReference type="OrthoDB" id="5985609at2"/>
<keyword evidence="3" id="KW-1185">Reference proteome</keyword>
<dbReference type="PANTHER" id="PTHR34387:SF1">
    <property type="entry name" value="PERIPLASMIC IMMUNOGENIC PROTEIN"/>
    <property type="match status" value="1"/>
</dbReference>
<organism evidence="2 3">
    <name type="scientific">Enterovibrio coralii</name>
    <dbReference type="NCBI Taxonomy" id="294935"/>
    <lineage>
        <taxon>Bacteria</taxon>
        <taxon>Pseudomonadati</taxon>
        <taxon>Pseudomonadota</taxon>
        <taxon>Gammaproteobacteria</taxon>
        <taxon>Vibrionales</taxon>
        <taxon>Vibrionaceae</taxon>
        <taxon>Enterovibrio</taxon>
    </lineage>
</organism>
<dbReference type="EMBL" id="LNTY01000056">
    <property type="protein sequence ID" value="KXF80188.1"/>
    <property type="molecule type" value="Genomic_DNA"/>
</dbReference>
<evidence type="ECO:0008006" key="4">
    <source>
        <dbReference type="Google" id="ProtNLM"/>
    </source>
</evidence>
<protein>
    <recommendedName>
        <fullName evidence="4">Oxidative stress defense protein</fullName>
    </recommendedName>
</protein>
<sequence>MKKHLIASLFTATLALAPLASAATPEFPHLETVGVGEVVATPDTATVNIAVSLKRTSAKAAKQASDDAVAALLSRLEEMGLKKADVDSANLSLQPQYSYPKNGEPKLTGYQASRNVTVTVRDLTQLNTILDGALSDGINRVNNISFSSSKEKALKEQARMAAIADAKEKASSLAKGFGEELAGVWEIRYMDESPTRPVMLRMSAEARNVDASYMDSEITIRDRVEVVFELSE</sequence>
<dbReference type="PANTHER" id="PTHR34387">
    <property type="entry name" value="SLR1258 PROTEIN"/>
    <property type="match status" value="1"/>
</dbReference>
<dbReference type="Gene3D" id="3.30.110.170">
    <property type="entry name" value="Protein of unknown function (DUF541), domain 1"/>
    <property type="match status" value="1"/>
</dbReference>
<dbReference type="Gene3D" id="3.30.70.2970">
    <property type="entry name" value="Protein of unknown function (DUF541), domain 2"/>
    <property type="match status" value="1"/>
</dbReference>